<evidence type="ECO:0000256" key="2">
    <source>
        <dbReference type="ARBA" id="ARBA00008153"/>
    </source>
</evidence>
<evidence type="ECO:0000259" key="6">
    <source>
        <dbReference type="Pfam" id="PF14655"/>
    </source>
</evidence>
<dbReference type="AlphaFoldDB" id="A0A016SPC3"/>
<feature type="domain" description="Rab3-GAP regulatory subunit N-terminal" evidence="6">
    <location>
        <begin position="86"/>
        <end position="478"/>
    </location>
</feature>
<evidence type="ECO:0000256" key="1">
    <source>
        <dbReference type="ARBA" id="ARBA00004496"/>
    </source>
</evidence>
<dbReference type="InterPro" id="IPR026059">
    <property type="entry name" value="Rab3GAP2"/>
</dbReference>
<comment type="subcellular location">
    <subcellularLocation>
        <location evidence="1">Cytoplasm</location>
    </subcellularLocation>
</comment>
<feature type="compositionally biased region" description="Basic and acidic residues" evidence="5">
    <location>
        <begin position="52"/>
        <end position="63"/>
    </location>
</feature>
<dbReference type="EMBL" id="JARK01001533">
    <property type="protein sequence ID" value="EYB92202.1"/>
    <property type="molecule type" value="Genomic_DNA"/>
</dbReference>
<comment type="caution">
    <text evidence="8">The sequence shown here is derived from an EMBL/GenBank/DDBJ whole genome shotgun (WGS) entry which is preliminary data.</text>
</comment>
<dbReference type="Proteomes" id="UP000024635">
    <property type="component" value="Unassembled WGS sequence"/>
</dbReference>
<comment type="similarity">
    <text evidence="2">Belongs to the Rab3-GAP regulatory subunit family.</text>
</comment>
<reference evidence="9" key="1">
    <citation type="journal article" date="2015" name="Nat. Genet.">
        <title>The genome and transcriptome of the zoonotic hookworm Ancylostoma ceylanicum identify infection-specific gene families.</title>
        <authorList>
            <person name="Schwarz E.M."/>
            <person name="Hu Y."/>
            <person name="Antoshechkin I."/>
            <person name="Miller M.M."/>
            <person name="Sternberg P.W."/>
            <person name="Aroian R.V."/>
        </authorList>
    </citation>
    <scope>NUCLEOTIDE SEQUENCE</scope>
    <source>
        <strain evidence="9">HY135</strain>
    </source>
</reference>
<evidence type="ECO:0000259" key="7">
    <source>
        <dbReference type="Pfam" id="PF14656"/>
    </source>
</evidence>
<dbReference type="PANTHER" id="PTHR12472">
    <property type="entry name" value="RAB3-GAP REGULATORY DOMAIN"/>
    <property type="match status" value="1"/>
</dbReference>
<evidence type="ECO:0008006" key="10">
    <source>
        <dbReference type="Google" id="ProtNLM"/>
    </source>
</evidence>
<evidence type="ECO:0000256" key="5">
    <source>
        <dbReference type="SAM" id="MobiDB-lite"/>
    </source>
</evidence>
<dbReference type="OrthoDB" id="2019917at2759"/>
<dbReference type="PANTHER" id="PTHR12472:SF0">
    <property type="entry name" value="RAB3 GTPASE-ACTIVATING PROTEIN NON-CATALYTIC SUBUNIT"/>
    <property type="match status" value="1"/>
</dbReference>
<dbReference type="STRING" id="53326.A0A016SPC3"/>
<gene>
    <name evidence="8" type="primary">Acey_s0197.g1594</name>
    <name evidence="8" type="synonym">Acey-rbg-2</name>
    <name evidence="8" type="ORF">Y032_0197g1594</name>
</gene>
<sequence>MAVSFTLEENLFIEKELATKVKDYLLGGNSQESRSFVKRSVSTSSDEEDSRDTEKPAGVRDWDFPAAEEEPLNPSSEDVNAAPLGWLSQCFVVTYNSLDYMLLLNRQRFVLLTRSTLNEKQFEIRCMKELDYQLGFAEEDTIMCGCLFGLGTHRTSEPLDCLIVALGMSNGHVVFFTENGTLLFFEQFSESDILWISFEQTEDSQQLTVVTAKDFFAVDPIGLHSTLLKAKATIAKGEKTAEQLSKTLEMDVDRLKPEKGTKGLRHVLFTGVHKQSVFEQYSTASIVSYNVGSVLAEGYASEAISSAAPPLYSMYLYTSDRIFSTFAWTTDADRKKIWSEAIKYGKSFVPHFGFRDMLGISSAPRKKTPVAQESHVVTTRGVLGDSRLAVEVALEAQRGLVAIVDHVARVVLIDVLNRQIIRIWKGYRDATVAWVTSVNNNQSALFLAIFAPRRALLEVWSVQSGVRVGAVHVDAAGVLLDGGTATVLCGSHSLLYERDAFFVDSQGKFCRLTVPFHLSMLRVTSQDQHDQILLSKFSPSSDINSIMPLFSSLRLQKSKRELLLMILPFVNDPSSLQSMLDKIGKSDGGAGPLEDLLCMLRRLLGVFSRLAGYHRRERKHSDSLESHFNEQIQEVIRRHCLNGESIDSQHMKPGEFLSFIDCRSTNSALWERNYPDSDVLRFGEFVFGPVLLGQLDVEELFDTVLPELPFAMSSFPDLLTFVLTKSPAQVGCLGFMKLCEMLTEFERLLPGTLDKCEKTALECRNLSRALLLYSACCIVGRKQSTKNESITKELEEDVNMSGGDDWEAVNPESEHADCTILTMHAAWLAGELGQSVPYSKVVSGAGAFFREQIASLAAREHWASEKLEDHLTSVGNIVELRELLPYSLKLPLLHCEIAWELMSLWFKDSISNFDNMELALRHLGIVEDCRLRHGVIALMWQNFIMERFKAVILLIEKTGRAPKEREARQQLQMSEIRIAEFLSRCHELLKMLMDDVRDSPPPSHVQKDHFIEIAQSHPPSSLHATISSRDSLVELANRQSLVNYHLVLHHYHLAVAAAVQLSSGLRVHILRILFCPIGQRAFFHPLDSHPLIPLDKVDDAVMERRNQFLEKVAEQGSDSDRRLARILSCEWNLTVDTIQTTQVLCHLRAGQDEAASREMAGIAQSEHFVQTMTRLLAARTLRLAEEENTVLTSAHMSFLTTTAGDEKMRVDWSNSDWKEAVRSFGKIVAGLSLQPQFLAPFIRIGGITTQYWGIPIVD</sequence>
<dbReference type="GO" id="GO:0005737">
    <property type="term" value="C:cytoplasm"/>
    <property type="evidence" value="ECO:0007669"/>
    <property type="project" value="UniProtKB-SubCell"/>
</dbReference>
<dbReference type="Pfam" id="PF14656">
    <property type="entry name" value="RAB3GAP2_C"/>
    <property type="match status" value="1"/>
</dbReference>
<dbReference type="InterPro" id="IPR029257">
    <property type="entry name" value="RAB3GAP2_C"/>
</dbReference>
<evidence type="ECO:0000313" key="9">
    <source>
        <dbReference type="Proteomes" id="UP000024635"/>
    </source>
</evidence>
<keyword evidence="3" id="KW-0343">GTPase activation</keyword>
<dbReference type="InterPro" id="IPR032839">
    <property type="entry name" value="RAB3GAP_N"/>
</dbReference>
<dbReference type="Pfam" id="PF14655">
    <property type="entry name" value="RAB3GAP2_N"/>
    <property type="match status" value="1"/>
</dbReference>
<feature type="domain" description="Rab3GAP regulatory subunit C-terminal" evidence="7">
    <location>
        <begin position="864"/>
        <end position="1179"/>
    </location>
</feature>
<accession>A0A016SPC3</accession>
<evidence type="ECO:0000256" key="4">
    <source>
        <dbReference type="ARBA" id="ARBA00022490"/>
    </source>
</evidence>
<protein>
    <recommendedName>
        <fullName evidence="10">Rab3-GAP regulatory subunit N-terminal domain-containing protein</fullName>
    </recommendedName>
</protein>
<organism evidence="8 9">
    <name type="scientific">Ancylostoma ceylanicum</name>
    <dbReference type="NCBI Taxonomy" id="53326"/>
    <lineage>
        <taxon>Eukaryota</taxon>
        <taxon>Metazoa</taxon>
        <taxon>Ecdysozoa</taxon>
        <taxon>Nematoda</taxon>
        <taxon>Chromadorea</taxon>
        <taxon>Rhabditida</taxon>
        <taxon>Rhabditina</taxon>
        <taxon>Rhabditomorpha</taxon>
        <taxon>Strongyloidea</taxon>
        <taxon>Ancylostomatidae</taxon>
        <taxon>Ancylostomatinae</taxon>
        <taxon>Ancylostoma</taxon>
    </lineage>
</organism>
<keyword evidence="9" id="KW-1185">Reference proteome</keyword>
<proteinExistence type="inferred from homology"/>
<evidence type="ECO:0000313" key="8">
    <source>
        <dbReference type="EMBL" id="EYB92202.1"/>
    </source>
</evidence>
<dbReference type="GO" id="GO:0005096">
    <property type="term" value="F:GTPase activator activity"/>
    <property type="evidence" value="ECO:0007669"/>
    <property type="project" value="UniProtKB-KW"/>
</dbReference>
<evidence type="ECO:0000256" key="3">
    <source>
        <dbReference type="ARBA" id="ARBA00022468"/>
    </source>
</evidence>
<feature type="region of interest" description="Disordered" evidence="5">
    <location>
        <begin position="33"/>
        <end position="76"/>
    </location>
</feature>
<name>A0A016SPC3_9BILA</name>
<keyword evidence="4" id="KW-0963">Cytoplasm</keyword>